<reference evidence="2" key="1">
    <citation type="journal article" date="2020" name="mSystems">
        <title>Genome- and Community-Level Interaction Insights into Carbon Utilization and Element Cycling Functions of Hydrothermarchaeota in Hydrothermal Sediment.</title>
        <authorList>
            <person name="Zhou Z."/>
            <person name="Liu Y."/>
            <person name="Xu W."/>
            <person name="Pan J."/>
            <person name="Luo Z.H."/>
            <person name="Li M."/>
        </authorList>
    </citation>
    <scope>NUCLEOTIDE SEQUENCE [LARGE SCALE GENOMIC DNA]</scope>
    <source>
        <strain evidence="2">SpSt-573</strain>
    </source>
</reference>
<organism evidence="2">
    <name type="scientific">Anaerolinea thermolimosa</name>
    <dbReference type="NCBI Taxonomy" id="229919"/>
    <lineage>
        <taxon>Bacteria</taxon>
        <taxon>Bacillati</taxon>
        <taxon>Chloroflexota</taxon>
        <taxon>Anaerolineae</taxon>
        <taxon>Anaerolineales</taxon>
        <taxon>Anaerolineaceae</taxon>
        <taxon>Anaerolinea</taxon>
    </lineage>
</organism>
<dbReference type="AlphaFoldDB" id="A0A7C4KGT2"/>
<name>A0A7C4KGT2_9CHLR</name>
<evidence type="ECO:0000256" key="1">
    <source>
        <dbReference type="SAM" id="MobiDB-lite"/>
    </source>
</evidence>
<evidence type="ECO:0000313" key="2">
    <source>
        <dbReference type="EMBL" id="HGS21455.1"/>
    </source>
</evidence>
<sequence length="82" mass="8955">MNVVSEGIGGQVNANLVGVVINGVSPRHARYHYYYRNYYSYQYSAYYGAGDKRKTSSNGSRSNGKHAPVPHPADESTSGDPL</sequence>
<accession>A0A7C4KGT2</accession>
<gene>
    <name evidence="2" type="ORF">ENT37_06265</name>
</gene>
<feature type="region of interest" description="Disordered" evidence="1">
    <location>
        <begin position="50"/>
        <end position="82"/>
    </location>
</feature>
<comment type="caution">
    <text evidence="2">The sequence shown here is derived from an EMBL/GenBank/DDBJ whole genome shotgun (WGS) entry which is preliminary data.</text>
</comment>
<protein>
    <submittedName>
        <fullName evidence="2">Uncharacterized protein</fullName>
    </submittedName>
</protein>
<proteinExistence type="predicted"/>
<dbReference type="EMBL" id="DSYK01000314">
    <property type="protein sequence ID" value="HGS21455.1"/>
    <property type="molecule type" value="Genomic_DNA"/>
</dbReference>